<gene>
    <name evidence="9" type="ORF">KSW38_11200</name>
</gene>
<evidence type="ECO:0000256" key="3">
    <source>
        <dbReference type="ARBA" id="ARBA00022679"/>
    </source>
</evidence>
<keyword evidence="5 8" id="KW-1133">Transmembrane helix</keyword>
<dbReference type="RefSeq" id="WP_216925023.1">
    <property type="nucleotide sequence ID" value="NZ_JAHOPC010000006.1"/>
</dbReference>
<feature type="transmembrane region" description="Helical" evidence="8">
    <location>
        <begin position="210"/>
        <end position="229"/>
    </location>
</feature>
<comment type="caution">
    <text evidence="9">The sequence shown here is derived from an EMBL/GenBank/DDBJ whole genome shotgun (WGS) entry which is preliminary data.</text>
</comment>
<proteinExistence type="inferred from homology"/>
<sequence length="429" mass="46273">MASSSPTVVSAAQRGWILTVAGVLTLAVAVWFLYTDYKPFLNDFEVYFYGGGKVLQGGDLYAVRDGLPFTYPPFAALLFAGLAAMGFFASSMVFIIAALAGAAVVAAWLARHYFGLKTWRSAFADYRFRTTALVGTGAILLLGPWRDTFVFGQINIILMGVILAEFALYGKVRAGLIRWPAGLLIGLAAGVKLTPLAFGLYFLVRRDFKALGWMAAGFFGSIAIAWAILPQASLAFWTQILPDTGRIGGPAYVDNLSVKGLLLHFGMPDSSLTSLVWMVLSLGLAVLAALVIKWAVDVEENFIAVSATAILMLLISPVSWSHHWVWVAVALPSMAFAMHRVPSRSGRMRTAGWIIVACSTVAFYMTPKNLAVWAGAAEWGKDPQTQWQLMVSSLGVVCGIALLVYWALAYRPSRTGLVPAGMRAGHVAS</sequence>
<evidence type="ECO:0000256" key="1">
    <source>
        <dbReference type="ARBA" id="ARBA00004651"/>
    </source>
</evidence>
<feature type="transmembrane region" description="Helical" evidence="8">
    <location>
        <begin position="126"/>
        <end position="143"/>
    </location>
</feature>
<evidence type="ECO:0000256" key="5">
    <source>
        <dbReference type="ARBA" id="ARBA00022989"/>
    </source>
</evidence>
<dbReference type="InterPro" id="IPR018584">
    <property type="entry name" value="GT87"/>
</dbReference>
<evidence type="ECO:0000256" key="7">
    <source>
        <dbReference type="ARBA" id="ARBA00024033"/>
    </source>
</evidence>
<feature type="transmembrane region" description="Helical" evidence="8">
    <location>
        <begin position="387"/>
        <end position="408"/>
    </location>
</feature>
<dbReference type="Pfam" id="PF09594">
    <property type="entry name" value="GT87"/>
    <property type="match status" value="1"/>
</dbReference>
<keyword evidence="4 8" id="KW-0812">Transmembrane</keyword>
<evidence type="ECO:0000256" key="4">
    <source>
        <dbReference type="ARBA" id="ARBA00022692"/>
    </source>
</evidence>
<evidence type="ECO:0000313" key="10">
    <source>
        <dbReference type="Proteomes" id="UP000824166"/>
    </source>
</evidence>
<keyword evidence="3" id="KW-0808">Transferase</keyword>
<evidence type="ECO:0000313" key="9">
    <source>
        <dbReference type="EMBL" id="MBU8866857.1"/>
    </source>
</evidence>
<dbReference type="Proteomes" id="UP000824166">
    <property type="component" value="Unassembled WGS sequence"/>
</dbReference>
<feature type="transmembrane region" description="Helical" evidence="8">
    <location>
        <begin position="94"/>
        <end position="114"/>
    </location>
</feature>
<organism evidence="9 10">
    <name type="scientific">Paenarthrobacter aromaticivorans</name>
    <dbReference type="NCBI Taxonomy" id="2849150"/>
    <lineage>
        <taxon>Bacteria</taxon>
        <taxon>Bacillati</taxon>
        <taxon>Actinomycetota</taxon>
        <taxon>Actinomycetes</taxon>
        <taxon>Micrococcales</taxon>
        <taxon>Micrococcaceae</taxon>
        <taxon>Paenarthrobacter</taxon>
    </lineage>
</organism>
<feature type="transmembrane region" description="Helical" evidence="8">
    <location>
        <begin position="149"/>
        <end position="169"/>
    </location>
</feature>
<feature type="transmembrane region" description="Helical" evidence="8">
    <location>
        <begin position="302"/>
        <end position="329"/>
    </location>
</feature>
<keyword evidence="6 8" id="KW-0472">Membrane</keyword>
<keyword evidence="2" id="KW-1003">Cell membrane</keyword>
<keyword evidence="10" id="KW-1185">Reference proteome</keyword>
<feature type="transmembrane region" description="Helical" evidence="8">
    <location>
        <begin position="15"/>
        <end position="34"/>
    </location>
</feature>
<feature type="transmembrane region" description="Helical" evidence="8">
    <location>
        <begin position="275"/>
        <end position="296"/>
    </location>
</feature>
<evidence type="ECO:0000256" key="6">
    <source>
        <dbReference type="ARBA" id="ARBA00023136"/>
    </source>
</evidence>
<evidence type="ECO:0000256" key="8">
    <source>
        <dbReference type="SAM" id="Phobius"/>
    </source>
</evidence>
<comment type="subcellular location">
    <subcellularLocation>
        <location evidence="1">Cell membrane</location>
        <topology evidence="1">Multi-pass membrane protein</topology>
    </subcellularLocation>
</comment>
<name>A0ABS6I8W1_9MICC</name>
<feature type="transmembrane region" description="Helical" evidence="8">
    <location>
        <begin position="69"/>
        <end position="88"/>
    </location>
</feature>
<evidence type="ECO:0000256" key="2">
    <source>
        <dbReference type="ARBA" id="ARBA00022475"/>
    </source>
</evidence>
<protein>
    <submittedName>
        <fullName evidence="9">DUF2029 domain-containing protein</fullName>
    </submittedName>
</protein>
<accession>A0ABS6I8W1</accession>
<comment type="similarity">
    <text evidence="7">Belongs to the glycosyltransferase 87 family.</text>
</comment>
<dbReference type="EMBL" id="JAHOPC010000006">
    <property type="protein sequence ID" value="MBU8866857.1"/>
    <property type="molecule type" value="Genomic_DNA"/>
</dbReference>
<feature type="transmembrane region" description="Helical" evidence="8">
    <location>
        <begin position="350"/>
        <end position="367"/>
    </location>
</feature>
<reference evidence="9 10" key="1">
    <citation type="submission" date="2021-06" db="EMBL/GenBank/DDBJ databases">
        <authorList>
            <person name="Jeong J.W."/>
        </authorList>
    </citation>
    <scope>NUCLEOTIDE SEQUENCE [LARGE SCALE GENOMIC DNA]</scope>
    <source>
        <strain evidence="9 10">MMS21-TAE1-1</strain>
    </source>
</reference>
<feature type="transmembrane region" description="Helical" evidence="8">
    <location>
        <begin position="181"/>
        <end position="204"/>
    </location>
</feature>